<evidence type="ECO:0000313" key="3">
    <source>
        <dbReference type="EMBL" id="PCG75204.1"/>
    </source>
</evidence>
<keyword evidence="2" id="KW-0732">Signal</keyword>
<protein>
    <submittedName>
        <fullName evidence="3">Uncharacterized protein</fullName>
    </submittedName>
</protein>
<reference evidence="3" key="1">
    <citation type="submission" date="2017-09" db="EMBL/GenBank/DDBJ databases">
        <title>Contemporary evolution of a Lepidopteran species, Heliothis virescens, in response to modern agricultural practices.</title>
        <authorList>
            <person name="Fritz M.L."/>
            <person name="Deyonke A.M."/>
            <person name="Papanicolaou A."/>
            <person name="Micinski S."/>
            <person name="Westbrook J."/>
            <person name="Gould F."/>
        </authorList>
    </citation>
    <scope>NUCLEOTIDE SEQUENCE [LARGE SCALE GENOMIC DNA]</scope>
    <source>
        <strain evidence="3">HvINT-</strain>
        <tissue evidence="3">Whole body</tissue>
    </source>
</reference>
<accession>A0A2A4JUA3</accession>
<name>A0A2A4JUA3_HELVI</name>
<comment type="caution">
    <text evidence="3">The sequence shown here is derived from an EMBL/GenBank/DDBJ whole genome shotgun (WGS) entry which is preliminary data.</text>
</comment>
<feature type="compositionally biased region" description="Acidic residues" evidence="1">
    <location>
        <begin position="27"/>
        <end position="40"/>
    </location>
</feature>
<organism evidence="3">
    <name type="scientific">Heliothis virescens</name>
    <name type="common">Tobacco budworm moth</name>
    <dbReference type="NCBI Taxonomy" id="7102"/>
    <lineage>
        <taxon>Eukaryota</taxon>
        <taxon>Metazoa</taxon>
        <taxon>Ecdysozoa</taxon>
        <taxon>Arthropoda</taxon>
        <taxon>Hexapoda</taxon>
        <taxon>Insecta</taxon>
        <taxon>Pterygota</taxon>
        <taxon>Neoptera</taxon>
        <taxon>Endopterygota</taxon>
        <taxon>Lepidoptera</taxon>
        <taxon>Glossata</taxon>
        <taxon>Ditrysia</taxon>
        <taxon>Noctuoidea</taxon>
        <taxon>Noctuidae</taxon>
        <taxon>Heliothinae</taxon>
        <taxon>Heliothis</taxon>
    </lineage>
</organism>
<evidence type="ECO:0000256" key="1">
    <source>
        <dbReference type="SAM" id="MobiDB-lite"/>
    </source>
</evidence>
<sequence>MHIISLYIVLYALSHDAIVSSRKSEESSDESNEESSEESNGESYSSYEDIEIATTSPKKPNNKFLITIPSNPMRTHKNECESTEFVSCTTLAPWVPPPPPVALPRGPFFGFLTNICNALLSPKYKVKYLGKYFVILSNSLHGLGINVLQEIWIRRLRRMLKKYSIYNRKIIKEKVNDFLMFISDGKPKKNTYFEAMNAIYKITDDTKMDDYVYSLKTYGKGVIRHIGAKTREVFEIIVFGRYRTQPEDVKWNIEYKFKSAVIEYWEERLNGTTVNFTLGHLFKYTLGQP</sequence>
<proteinExistence type="predicted"/>
<dbReference type="AlphaFoldDB" id="A0A2A4JUA3"/>
<feature type="region of interest" description="Disordered" evidence="1">
    <location>
        <begin position="22"/>
        <end position="46"/>
    </location>
</feature>
<gene>
    <name evidence="3" type="ORF">B5V51_12076</name>
</gene>
<feature type="chain" id="PRO_5012539861" evidence="2">
    <location>
        <begin position="22"/>
        <end position="289"/>
    </location>
</feature>
<feature type="signal peptide" evidence="2">
    <location>
        <begin position="1"/>
        <end position="21"/>
    </location>
</feature>
<evidence type="ECO:0000256" key="2">
    <source>
        <dbReference type="SAM" id="SignalP"/>
    </source>
</evidence>
<dbReference type="EMBL" id="NWSH01000623">
    <property type="protein sequence ID" value="PCG75204.1"/>
    <property type="molecule type" value="Genomic_DNA"/>
</dbReference>